<keyword evidence="2 7" id="KW-0808">Transferase</keyword>
<comment type="cofactor">
    <cofactor evidence="7">
        <name>Mg(2+)</name>
        <dbReference type="ChEBI" id="CHEBI:18420"/>
    </cofactor>
    <text evidence="7">Binds 1 Mg(2+) ion per subunit.</text>
</comment>
<evidence type="ECO:0000256" key="6">
    <source>
        <dbReference type="ARBA" id="ARBA00023141"/>
    </source>
</evidence>
<organism evidence="8 9">
    <name type="scientific">Sedimentibacter hydroxybenzoicus DSM 7310</name>
    <dbReference type="NCBI Taxonomy" id="1123245"/>
    <lineage>
        <taxon>Bacteria</taxon>
        <taxon>Bacillati</taxon>
        <taxon>Bacillota</taxon>
        <taxon>Tissierellia</taxon>
        <taxon>Sedimentibacter</taxon>
    </lineage>
</organism>
<evidence type="ECO:0000256" key="2">
    <source>
        <dbReference type="ARBA" id="ARBA00022679"/>
    </source>
</evidence>
<evidence type="ECO:0000256" key="1">
    <source>
        <dbReference type="ARBA" id="ARBA00022605"/>
    </source>
</evidence>
<keyword evidence="6 7" id="KW-0057">Aromatic amino acid biosynthesis</keyword>
<feature type="binding site" evidence="7">
    <location>
        <position position="116"/>
    </location>
    <ligand>
        <name>ATP</name>
        <dbReference type="ChEBI" id="CHEBI:30616"/>
    </ligand>
</feature>
<evidence type="ECO:0000256" key="4">
    <source>
        <dbReference type="ARBA" id="ARBA00022777"/>
    </source>
</evidence>
<dbReference type="GO" id="GO:0005524">
    <property type="term" value="F:ATP binding"/>
    <property type="evidence" value="ECO:0007669"/>
    <property type="project" value="UniProtKB-UniRule"/>
</dbReference>
<comment type="pathway">
    <text evidence="7">Metabolic intermediate biosynthesis; chorismate biosynthesis; chorismate from D-erythrose 4-phosphate and phosphoenolpyruvate: step 5/7.</text>
</comment>
<comment type="caution">
    <text evidence="8">The sequence shown here is derived from an EMBL/GenBank/DDBJ whole genome shotgun (WGS) entry which is preliminary data.</text>
</comment>
<dbReference type="CDD" id="cd00464">
    <property type="entry name" value="SK"/>
    <property type="match status" value="1"/>
</dbReference>
<dbReference type="GO" id="GO:0005829">
    <property type="term" value="C:cytosol"/>
    <property type="evidence" value="ECO:0007669"/>
    <property type="project" value="TreeGrafter"/>
</dbReference>
<dbReference type="RefSeq" id="WP_179238284.1">
    <property type="nucleotide sequence ID" value="NZ_JACBNQ010000011.1"/>
</dbReference>
<dbReference type="InterPro" id="IPR027417">
    <property type="entry name" value="P-loop_NTPase"/>
</dbReference>
<dbReference type="Gene3D" id="3.40.50.300">
    <property type="entry name" value="P-loop containing nucleotide triphosphate hydrolases"/>
    <property type="match status" value="1"/>
</dbReference>
<feature type="binding site" evidence="7">
    <location>
        <position position="57"/>
    </location>
    <ligand>
        <name>substrate</name>
    </ligand>
</feature>
<keyword evidence="3 7" id="KW-0547">Nucleotide-binding</keyword>
<dbReference type="EC" id="2.7.1.71" evidence="7"/>
<dbReference type="HAMAP" id="MF_00109">
    <property type="entry name" value="Shikimate_kinase"/>
    <property type="match status" value="1"/>
</dbReference>
<comment type="function">
    <text evidence="7">Catalyzes the specific phosphorylation of the 3-hydroxyl group of shikimic acid using ATP as a cosubstrate.</text>
</comment>
<feature type="binding site" evidence="7">
    <location>
        <begin position="12"/>
        <end position="17"/>
    </location>
    <ligand>
        <name>ATP</name>
        <dbReference type="ChEBI" id="CHEBI:30616"/>
    </ligand>
</feature>
<feature type="binding site" evidence="7">
    <location>
        <position position="79"/>
    </location>
    <ligand>
        <name>substrate</name>
    </ligand>
</feature>
<dbReference type="Proteomes" id="UP000611629">
    <property type="component" value="Unassembled WGS sequence"/>
</dbReference>
<dbReference type="AlphaFoldDB" id="A0A974BK57"/>
<dbReference type="Pfam" id="PF01202">
    <property type="entry name" value="SKI"/>
    <property type="match status" value="1"/>
</dbReference>
<dbReference type="GO" id="GO:0008652">
    <property type="term" value="P:amino acid biosynthetic process"/>
    <property type="evidence" value="ECO:0007669"/>
    <property type="project" value="UniProtKB-KW"/>
</dbReference>
<dbReference type="InterPro" id="IPR031322">
    <property type="entry name" value="Shikimate/glucono_kinase"/>
</dbReference>
<sequence length="166" mass="19141">MRKNIVLIGMPGSGKTAIGKELAKKLNMSFVDMDEMIEAKEGKSITEIFKIGEKYFRNLETDCAEELRHKNSLVISAGGGIVKRKENIDYLKNNSIVVFINRHPDNIVNDVDIQKRPLLCNDINNVYKLYDERITLYKKYCDIEIINDREFIDIAEKIIQELIKTS</sequence>
<comment type="subunit">
    <text evidence="7">Monomer.</text>
</comment>
<dbReference type="InterPro" id="IPR000623">
    <property type="entry name" value="Shikimate_kinase/TSH1"/>
</dbReference>
<feature type="binding site" evidence="7">
    <location>
        <position position="34"/>
    </location>
    <ligand>
        <name>substrate</name>
    </ligand>
</feature>
<evidence type="ECO:0000313" key="9">
    <source>
        <dbReference type="Proteomes" id="UP000611629"/>
    </source>
</evidence>
<keyword evidence="9" id="KW-1185">Reference proteome</keyword>
<evidence type="ECO:0000256" key="5">
    <source>
        <dbReference type="ARBA" id="ARBA00022840"/>
    </source>
</evidence>
<dbReference type="SUPFAM" id="SSF52540">
    <property type="entry name" value="P-loop containing nucleoside triphosphate hydrolases"/>
    <property type="match status" value="1"/>
</dbReference>
<dbReference type="EMBL" id="JACBNQ010000011">
    <property type="protein sequence ID" value="NYB74577.1"/>
    <property type="molecule type" value="Genomic_DNA"/>
</dbReference>
<dbReference type="GO" id="GO:0009073">
    <property type="term" value="P:aromatic amino acid family biosynthetic process"/>
    <property type="evidence" value="ECO:0007669"/>
    <property type="project" value="UniProtKB-KW"/>
</dbReference>
<gene>
    <name evidence="7" type="primary">aroK</name>
    <name evidence="8" type="ORF">HZF24_10565</name>
</gene>
<comment type="catalytic activity">
    <reaction evidence="7">
        <text>shikimate + ATP = 3-phosphoshikimate + ADP + H(+)</text>
        <dbReference type="Rhea" id="RHEA:13121"/>
        <dbReference type="ChEBI" id="CHEBI:15378"/>
        <dbReference type="ChEBI" id="CHEBI:30616"/>
        <dbReference type="ChEBI" id="CHEBI:36208"/>
        <dbReference type="ChEBI" id="CHEBI:145989"/>
        <dbReference type="ChEBI" id="CHEBI:456216"/>
        <dbReference type="EC" id="2.7.1.71"/>
    </reaction>
</comment>
<feature type="binding site" evidence="7">
    <location>
        <position position="133"/>
    </location>
    <ligand>
        <name>substrate</name>
    </ligand>
</feature>
<keyword evidence="7" id="KW-0479">Metal-binding</keyword>
<dbReference type="GO" id="GO:0000287">
    <property type="term" value="F:magnesium ion binding"/>
    <property type="evidence" value="ECO:0007669"/>
    <property type="project" value="UniProtKB-UniRule"/>
</dbReference>
<dbReference type="PRINTS" id="PR01100">
    <property type="entry name" value="SHIKIMTKNASE"/>
</dbReference>
<feature type="binding site" evidence="7">
    <location>
        <position position="16"/>
    </location>
    <ligand>
        <name>Mg(2+)</name>
        <dbReference type="ChEBI" id="CHEBI:18420"/>
    </ligand>
</feature>
<evidence type="ECO:0000256" key="3">
    <source>
        <dbReference type="ARBA" id="ARBA00022741"/>
    </source>
</evidence>
<dbReference type="PANTHER" id="PTHR21087">
    <property type="entry name" value="SHIKIMATE KINASE"/>
    <property type="match status" value="1"/>
</dbReference>
<evidence type="ECO:0000313" key="8">
    <source>
        <dbReference type="EMBL" id="NYB74577.1"/>
    </source>
</evidence>
<keyword evidence="7" id="KW-0460">Magnesium</keyword>
<comment type="similarity">
    <text evidence="7">Belongs to the shikimate kinase family.</text>
</comment>
<evidence type="ECO:0000256" key="7">
    <source>
        <dbReference type="HAMAP-Rule" id="MF_00109"/>
    </source>
</evidence>
<name>A0A974BK57_SEDHY</name>
<comment type="subcellular location">
    <subcellularLocation>
        <location evidence="7">Cytoplasm</location>
    </subcellularLocation>
</comment>
<keyword evidence="1 7" id="KW-0028">Amino-acid biosynthesis</keyword>
<comment type="caution">
    <text evidence="7">Lacks conserved residue(s) required for the propagation of feature annotation.</text>
</comment>
<protein>
    <recommendedName>
        <fullName evidence="7">Shikimate kinase</fullName>
        <shortName evidence="7">SK</shortName>
        <ecNumber evidence="7">2.7.1.71</ecNumber>
    </recommendedName>
</protein>
<dbReference type="GO" id="GO:0004765">
    <property type="term" value="F:shikimate kinase activity"/>
    <property type="evidence" value="ECO:0007669"/>
    <property type="project" value="UniProtKB-UniRule"/>
</dbReference>
<dbReference type="GO" id="GO:0009423">
    <property type="term" value="P:chorismate biosynthetic process"/>
    <property type="evidence" value="ECO:0007669"/>
    <property type="project" value="UniProtKB-UniRule"/>
</dbReference>
<keyword evidence="5 7" id="KW-0067">ATP-binding</keyword>
<accession>A0A974BK57</accession>
<dbReference type="PANTHER" id="PTHR21087:SF16">
    <property type="entry name" value="SHIKIMATE KINASE 1, CHLOROPLASTIC"/>
    <property type="match status" value="1"/>
</dbReference>
<reference evidence="8" key="1">
    <citation type="submission" date="2020-07" db="EMBL/GenBank/DDBJ databases">
        <title>Genomic analysis of a strain of Sedimentibacter Hydroxybenzoicus DSM7310.</title>
        <authorList>
            <person name="Ma S."/>
        </authorList>
    </citation>
    <scope>NUCLEOTIDE SEQUENCE</scope>
    <source>
        <strain evidence="8">DSM 7310</strain>
    </source>
</reference>
<proteinExistence type="inferred from homology"/>
<keyword evidence="7" id="KW-0963">Cytoplasm</keyword>
<keyword evidence="4 7" id="KW-0418">Kinase</keyword>